<name>A0A1T5LVR3_9FIRM</name>
<evidence type="ECO:0000256" key="8">
    <source>
        <dbReference type="ARBA" id="ARBA00022833"/>
    </source>
</evidence>
<dbReference type="PROSITE" id="PS51188">
    <property type="entry name" value="ZF_CR"/>
    <property type="match status" value="1"/>
</dbReference>
<evidence type="ECO:0000256" key="6">
    <source>
        <dbReference type="ARBA" id="ARBA00022737"/>
    </source>
</evidence>
<dbReference type="InterPro" id="IPR008971">
    <property type="entry name" value="HSP40/DnaJ_pept-bd"/>
</dbReference>
<feature type="repeat" description="CXXCXGXG motif" evidence="14">
    <location>
        <begin position="168"/>
        <end position="175"/>
    </location>
</feature>
<dbReference type="PROSITE" id="PS50076">
    <property type="entry name" value="DNAJ_2"/>
    <property type="match status" value="1"/>
</dbReference>
<dbReference type="CDD" id="cd10747">
    <property type="entry name" value="DnaJ_C"/>
    <property type="match status" value="1"/>
</dbReference>
<accession>A0A1T5LVR3</accession>
<dbReference type="PANTHER" id="PTHR43096">
    <property type="entry name" value="DNAJ HOMOLOG 1, MITOCHONDRIAL-RELATED"/>
    <property type="match status" value="1"/>
</dbReference>
<keyword evidence="6 14" id="KW-0677">Repeat</keyword>
<dbReference type="NCBIfam" id="TIGR02349">
    <property type="entry name" value="DnaJ_bact"/>
    <property type="match status" value="1"/>
</dbReference>
<dbReference type="Gene3D" id="2.10.230.10">
    <property type="entry name" value="Heat shock protein DnaJ, cysteine-rich domain"/>
    <property type="match status" value="1"/>
</dbReference>
<dbReference type="Gene3D" id="2.60.260.20">
    <property type="entry name" value="Urease metallochaperone UreE, N-terminal domain"/>
    <property type="match status" value="2"/>
</dbReference>
<dbReference type="InterPro" id="IPR018253">
    <property type="entry name" value="DnaJ_domain_CS"/>
</dbReference>
<dbReference type="CDD" id="cd10719">
    <property type="entry name" value="DnaJ_zf"/>
    <property type="match status" value="1"/>
</dbReference>
<evidence type="ECO:0000256" key="15">
    <source>
        <dbReference type="PROSITE-ProRule" id="PRU00546"/>
    </source>
</evidence>
<keyword evidence="4 14" id="KW-0235">DNA replication</keyword>
<evidence type="ECO:0000256" key="9">
    <source>
        <dbReference type="ARBA" id="ARBA00023016"/>
    </source>
</evidence>
<evidence type="ECO:0000256" key="10">
    <source>
        <dbReference type="ARBA" id="ARBA00023186"/>
    </source>
</evidence>
<keyword evidence="5 14" id="KW-0479">Metal-binding</keyword>
<feature type="binding site" evidence="14">
    <location>
        <position position="168"/>
    </location>
    <ligand>
        <name>Zn(2+)</name>
        <dbReference type="ChEBI" id="CHEBI:29105"/>
        <label>2</label>
    </ligand>
</feature>
<dbReference type="PANTHER" id="PTHR43096:SF48">
    <property type="entry name" value="CHAPERONE PROTEIN DNAJ"/>
    <property type="match status" value="1"/>
</dbReference>
<dbReference type="SUPFAM" id="SSF57938">
    <property type="entry name" value="DnaJ/Hsp40 cysteine-rich domain"/>
    <property type="match status" value="1"/>
</dbReference>
<dbReference type="PRINTS" id="PR00625">
    <property type="entry name" value="JDOMAIN"/>
</dbReference>
<comment type="subunit">
    <text evidence="2 14">Homodimer.</text>
</comment>
<dbReference type="FunFam" id="1.10.287.110:FF:000034">
    <property type="entry name" value="Chaperone protein DnaJ"/>
    <property type="match status" value="1"/>
</dbReference>
<proteinExistence type="inferred from homology"/>
<feature type="domain" description="J" evidence="16">
    <location>
        <begin position="5"/>
        <end position="70"/>
    </location>
</feature>
<dbReference type="Proteomes" id="UP000190285">
    <property type="component" value="Unassembled WGS sequence"/>
</dbReference>
<protein>
    <recommendedName>
        <fullName evidence="13 14">Chaperone protein DnaJ</fullName>
    </recommendedName>
</protein>
<comment type="function">
    <text evidence="11 14">Participates actively in the response to hyperosmotic and heat shock by preventing the aggregation of stress-denatured proteins and by disaggregating proteins, also in an autonomous, DnaK-independent fashion. Unfolded proteins bind initially to DnaJ; upon interaction with the DnaJ-bound protein, DnaK hydrolyzes its bound ATP, resulting in the formation of a stable complex. GrpE releases ADP from DnaK; ATP binding to DnaK triggers the release of the substrate protein, thus completing the reaction cycle. Several rounds of ATP-dependent interactions between DnaJ, DnaK and GrpE are required for fully efficient folding. Also involved, together with DnaK and GrpE, in the DNA replication of plasmids through activation of initiation proteins.</text>
</comment>
<dbReference type="GO" id="GO:0042026">
    <property type="term" value="P:protein refolding"/>
    <property type="evidence" value="ECO:0007669"/>
    <property type="project" value="TreeGrafter"/>
</dbReference>
<keyword evidence="3 14" id="KW-0963">Cytoplasm</keyword>
<dbReference type="InterPro" id="IPR036410">
    <property type="entry name" value="HSP_DnaJ_Cys-rich_dom_sf"/>
</dbReference>
<gene>
    <name evidence="14" type="primary">dnaJ</name>
    <name evidence="18" type="ORF">SAMN02194393_03339</name>
</gene>
<dbReference type="SUPFAM" id="SSF49493">
    <property type="entry name" value="HSP40/DnaJ peptide-binding domain"/>
    <property type="match status" value="2"/>
</dbReference>
<comment type="cofactor">
    <cofactor evidence="14">
        <name>Zn(2+)</name>
        <dbReference type="ChEBI" id="CHEBI:29105"/>
    </cofactor>
    <text evidence="14">Binds 2 Zn(2+) ions per monomer.</text>
</comment>
<evidence type="ECO:0000313" key="18">
    <source>
        <dbReference type="EMBL" id="SKC79659.1"/>
    </source>
</evidence>
<feature type="zinc finger region" description="CR-type" evidence="15">
    <location>
        <begin position="138"/>
        <end position="220"/>
    </location>
</feature>
<dbReference type="GO" id="GO:0009408">
    <property type="term" value="P:response to heat"/>
    <property type="evidence" value="ECO:0007669"/>
    <property type="project" value="InterPro"/>
</dbReference>
<dbReference type="Gene3D" id="1.10.287.110">
    <property type="entry name" value="DnaJ domain"/>
    <property type="match status" value="1"/>
</dbReference>
<dbReference type="CDD" id="cd06257">
    <property type="entry name" value="DnaJ"/>
    <property type="match status" value="1"/>
</dbReference>
<dbReference type="STRING" id="36842.SAMN02194393_03339"/>
<reference evidence="18 19" key="1">
    <citation type="submission" date="2017-02" db="EMBL/GenBank/DDBJ databases">
        <authorList>
            <person name="Peterson S.W."/>
        </authorList>
    </citation>
    <scope>NUCLEOTIDE SEQUENCE [LARGE SCALE GENOMIC DNA]</scope>
    <source>
        <strain evidence="18 19">M1</strain>
    </source>
</reference>
<evidence type="ECO:0000256" key="14">
    <source>
        <dbReference type="HAMAP-Rule" id="MF_01152"/>
    </source>
</evidence>
<dbReference type="RefSeq" id="WP_079493145.1">
    <property type="nucleotide sequence ID" value="NZ_FUZT01000008.1"/>
</dbReference>
<keyword evidence="19" id="KW-1185">Reference proteome</keyword>
<feature type="binding site" evidence="14">
    <location>
        <position position="171"/>
    </location>
    <ligand>
        <name>Zn(2+)</name>
        <dbReference type="ChEBI" id="CHEBI:29105"/>
        <label>2</label>
    </ligand>
</feature>
<evidence type="ECO:0000313" key="19">
    <source>
        <dbReference type="Proteomes" id="UP000190285"/>
    </source>
</evidence>
<sequence length="380" mass="41960">MSKRDYYEILGVDKNADEQTIKKAYRKMAMKYHPDRNPDDKDAEQKFKEANEAYEVLSNKEKRAMYDQFGHAGVNGNGQGGFGGGGGFSGFGGFEDIFGDIFDMFGGGFSSGRRKNRPQKGPDIKIQVDLSFEEAAFGVNKEIEVSKNEECKKCSGTGAKPGTSKKTCHKCNGSGEVRYSQRTPLGSFVNVRTCDVCHGEGTIIDKPCDECNGKGTVRKKKKISVKIPAGVDNGSVITLRGEGEPGIKGGPSGDLYLVIRMLPHKIFKRDNYDIICEIPITFVQAALGDEIIVPTLDERVKYKIPEGTQSGTVFRLKGKGVPILNGNGRGDQYVKVVVEIPKKLNEDQKNLLRKFAEEMGEDLHQQRKSFFDKVKDVFGI</sequence>
<feature type="binding site" evidence="14">
    <location>
        <position position="211"/>
    </location>
    <ligand>
        <name>Zn(2+)</name>
        <dbReference type="ChEBI" id="CHEBI:29105"/>
        <label>1</label>
    </ligand>
</feature>
<dbReference type="GO" id="GO:0051082">
    <property type="term" value="F:unfolded protein binding"/>
    <property type="evidence" value="ECO:0007669"/>
    <property type="project" value="UniProtKB-UniRule"/>
</dbReference>
<dbReference type="FunFam" id="2.10.230.10:FF:000002">
    <property type="entry name" value="Molecular chaperone DnaJ"/>
    <property type="match status" value="1"/>
</dbReference>
<comment type="domain">
    <text evidence="14">The J domain is necessary and sufficient to stimulate DnaK ATPase activity. Zinc center 1 plays an important role in the autonomous, DnaK-independent chaperone activity of DnaJ. Zinc center 2 is essential for interaction with DnaK and for DnaJ activity.</text>
</comment>
<dbReference type="EMBL" id="FUZT01000008">
    <property type="protein sequence ID" value="SKC79659.1"/>
    <property type="molecule type" value="Genomic_DNA"/>
</dbReference>
<dbReference type="InterPro" id="IPR001305">
    <property type="entry name" value="HSP_DnaJ_Cys-rich_dom"/>
</dbReference>
<keyword evidence="8 14" id="KW-0862">Zinc</keyword>
<dbReference type="OrthoDB" id="9779889at2"/>
<dbReference type="HAMAP" id="MF_01152">
    <property type="entry name" value="DnaJ"/>
    <property type="match status" value="1"/>
</dbReference>
<evidence type="ECO:0000256" key="5">
    <source>
        <dbReference type="ARBA" id="ARBA00022723"/>
    </source>
</evidence>
<dbReference type="GO" id="GO:0005524">
    <property type="term" value="F:ATP binding"/>
    <property type="evidence" value="ECO:0007669"/>
    <property type="project" value="InterPro"/>
</dbReference>
<dbReference type="FunFam" id="2.60.260.20:FF:000004">
    <property type="entry name" value="Molecular chaperone DnaJ"/>
    <property type="match status" value="1"/>
</dbReference>
<evidence type="ECO:0000259" key="17">
    <source>
        <dbReference type="PROSITE" id="PS51188"/>
    </source>
</evidence>
<dbReference type="NCBIfam" id="NF008035">
    <property type="entry name" value="PRK10767.1"/>
    <property type="match status" value="1"/>
</dbReference>
<dbReference type="Pfam" id="PF00684">
    <property type="entry name" value="DnaJ_CXXCXGXG"/>
    <property type="match status" value="1"/>
</dbReference>
<dbReference type="InterPro" id="IPR002939">
    <property type="entry name" value="DnaJ_C"/>
</dbReference>
<dbReference type="GO" id="GO:0008270">
    <property type="term" value="F:zinc ion binding"/>
    <property type="evidence" value="ECO:0007669"/>
    <property type="project" value="UniProtKB-UniRule"/>
</dbReference>
<dbReference type="InterPro" id="IPR001623">
    <property type="entry name" value="DnaJ_domain"/>
</dbReference>
<evidence type="ECO:0000256" key="1">
    <source>
        <dbReference type="ARBA" id="ARBA00004496"/>
    </source>
</evidence>
<evidence type="ECO:0000256" key="4">
    <source>
        <dbReference type="ARBA" id="ARBA00022705"/>
    </source>
</evidence>
<feature type="repeat" description="CXXCXGXG motif" evidence="14">
    <location>
        <begin position="208"/>
        <end position="215"/>
    </location>
</feature>
<evidence type="ECO:0000256" key="2">
    <source>
        <dbReference type="ARBA" id="ARBA00011738"/>
    </source>
</evidence>
<dbReference type="Pfam" id="PF00226">
    <property type="entry name" value="DnaJ"/>
    <property type="match status" value="1"/>
</dbReference>
<feature type="domain" description="CR-type" evidence="17">
    <location>
        <begin position="138"/>
        <end position="220"/>
    </location>
</feature>
<dbReference type="InterPro" id="IPR012724">
    <property type="entry name" value="DnaJ"/>
</dbReference>
<keyword evidence="9 14" id="KW-0346">Stress response</keyword>
<dbReference type="Pfam" id="PF01556">
    <property type="entry name" value="DnaJ_C"/>
    <property type="match status" value="1"/>
</dbReference>
<feature type="binding site" evidence="14">
    <location>
        <position position="154"/>
    </location>
    <ligand>
        <name>Zn(2+)</name>
        <dbReference type="ChEBI" id="CHEBI:29105"/>
        <label>1</label>
    </ligand>
</feature>
<feature type="repeat" description="CXXCXGXG motif" evidence="14">
    <location>
        <begin position="194"/>
        <end position="201"/>
    </location>
</feature>
<evidence type="ECO:0000256" key="13">
    <source>
        <dbReference type="ARBA" id="ARBA00067609"/>
    </source>
</evidence>
<feature type="repeat" description="CXXCXGXG motif" evidence="14">
    <location>
        <begin position="151"/>
        <end position="158"/>
    </location>
</feature>
<dbReference type="AlphaFoldDB" id="A0A1T5LVR3"/>
<evidence type="ECO:0000256" key="12">
    <source>
        <dbReference type="ARBA" id="ARBA00061004"/>
    </source>
</evidence>
<dbReference type="GO" id="GO:0031072">
    <property type="term" value="F:heat shock protein binding"/>
    <property type="evidence" value="ECO:0007669"/>
    <property type="project" value="InterPro"/>
</dbReference>
<keyword evidence="7 14" id="KW-0863">Zinc-finger</keyword>
<evidence type="ECO:0000256" key="7">
    <source>
        <dbReference type="ARBA" id="ARBA00022771"/>
    </source>
</evidence>
<organism evidence="18 19">
    <name type="scientific">Maledivibacter halophilus</name>
    <dbReference type="NCBI Taxonomy" id="36842"/>
    <lineage>
        <taxon>Bacteria</taxon>
        <taxon>Bacillati</taxon>
        <taxon>Bacillota</taxon>
        <taxon>Clostridia</taxon>
        <taxon>Peptostreptococcales</taxon>
        <taxon>Caminicellaceae</taxon>
        <taxon>Maledivibacter</taxon>
    </lineage>
</organism>
<comment type="subcellular location">
    <subcellularLocation>
        <location evidence="1 14">Cytoplasm</location>
    </subcellularLocation>
</comment>
<dbReference type="InterPro" id="IPR036869">
    <property type="entry name" value="J_dom_sf"/>
</dbReference>
<dbReference type="PROSITE" id="PS00636">
    <property type="entry name" value="DNAJ_1"/>
    <property type="match status" value="1"/>
</dbReference>
<comment type="similarity">
    <text evidence="12 14">Belongs to the DnaJ family.</text>
</comment>
<evidence type="ECO:0000256" key="3">
    <source>
        <dbReference type="ARBA" id="ARBA00022490"/>
    </source>
</evidence>
<dbReference type="GO" id="GO:0006260">
    <property type="term" value="P:DNA replication"/>
    <property type="evidence" value="ECO:0007669"/>
    <property type="project" value="UniProtKB-KW"/>
</dbReference>
<feature type="binding site" evidence="14">
    <location>
        <position position="208"/>
    </location>
    <ligand>
        <name>Zn(2+)</name>
        <dbReference type="ChEBI" id="CHEBI:29105"/>
        <label>1</label>
    </ligand>
</feature>
<feature type="binding site" evidence="14">
    <location>
        <position position="151"/>
    </location>
    <ligand>
        <name>Zn(2+)</name>
        <dbReference type="ChEBI" id="CHEBI:29105"/>
        <label>1</label>
    </ligand>
</feature>
<feature type="binding site" evidence="14">
    <location>
        <position position="194"/>
    </location>
    <ligand>
        <name>Zn(2+)</name>
        <dbReference type="ChEBI" id="CHEBI:29105"/>
        <label>2</label>
    </ligand>
</feature>
<keyword evidence="10 14" id="KW-0143">Chaperone</keyword>
<dbReference type="SUPFAM" id="SSF46565">
    <property type="entry name" value="Chaperone J-domain"/>
    <property type="match status" value="1"/>
</dbReference>
<dbReference type="GO" id="GO:0005737">
    <property type="term" value="C:cytoplasm"/>
    <property type="evidence" value="ECO:0007669"/>
    <property type="project" value="UniProtKB-SubCell"/>
</dbReference>
<dbReference type="SMART" id="SM00271">
    <property type="entry name" value="DnaJ"/>
    <property type="match status" value="1"/>
</dbReference>
<feature type="binding site" evidence="14">
    <location>
        <position position="197"/>
    </location>
    <ligand>
        <name>Zn(2+)</name>
        <dbReference type="ChEBI" id="CHEBI:29105"/>
        <label>2</label>
    </ligand>
</feature>
<evidence type="ECO:0000259" key="16">
    <source>
        <dbReference type="PROSITE" id="PS50076"/>
    </source>
</evidence>
<evidence type="ECO:0000256" key="11">
    <source>
        <dbReference type="ARBA" id="ARBA00053423"/>
    </source>
</evidence>